<dbReference type="Proteomes" id="UP001054945">
    <property type="component" value="Unassembled WGS sequence"/>
</dbReference>
<accession>A0AAV4TFV2</accession>
<organism evidence="1 2">
    <name type="scientific">Caerostris extrusa</name>
    <name type="common">Bark spider</name>
    <name type="synonym">Caerostris bankana</name>
    <dbReference type="NCBI Taxonomy" id="172846"/>
    <lineage>
        <taxon>Eukaryota</taxon>
        <taxon>Metazoa</taxon>
        <taxon>Ecdysozoa</taxon>
        <taxon>Arthropoda</taxon>
        <taxon>Chelicerata</taxon>
        <taxon>Arachnida</taxon>
        <taxon>Araneae</taxon>
        <taxon>Araneomorphae</taxon>
        <taxon>Entelegynae</taxon>
        <taxon>Araneoidea</taxon>
        <taxon>Araneidae</taxon>
        <taxon>Caerostris</taxon>
    </lineage>
</organism>
<evidence type="ECO:0000313" key="2">
    <source>
        <dbReference type="Proteomes" id="UP001054945"/>
    </source>
</evidence>
<evidence type="ECO:0000313" key="1">
    <source>
        <dbReference type="EMBL" id="GIY44056.1"/>
    </source>
</evidence>
<sequence>MSLKERKKNKLFVPFEFCYSPSCVINALQPEGEKNRLQIRLLFALLNAFVAVRKYSNKIDDSVKLLSWVFLKDLAFRKKRIYSLIYWVTRQRFLVIDSEKDFQFIFRIQMELAKET</sequence>
<dbReference type="AlphaFoldDB" id="A0AAV4TFV2"/>
<proteinExistence type="predicted"/>
<dbReference type="EMBL" id="BPLR01011080">
    <property type="protein sequence ID" value="GIY44056.1"/>
    <property type="molecule type" value="Genomic_DNA"/>
</dbReference>
<keyword evidence="2" id="KW-1185">Reference proteome</keyword>
<name>A0AAV4TFV2_CAEEX</name>
<comment type="caution">
    <text evidence="1">The sequence shown here is derived from an EMBL/GenBank/DDBJ whole genome shotgun (WGS) entry which is preliminary data.</text>
</comment>
<gene>
    <name evidence="1" type="ORF">CEXT_735531</name>
</gene>
<protein>
    <recommendedName>
        <fullName evidence="3">LAGLIDADG homing endonuclease</fullName>
    </recommendedName>
</protein>
<evidence type="ECO:0008006" key="3">
    <source>
        <dbReference type="Google" id="ProtNLM"/>
    </source>
</evidence>
<reference evidence="1 2" key="1">
    <citation type="submission" date="2021-06" db="EMBL/GenBank/DDBJ databases">
        <title>Caerostris extrusa draft genome.</title>
        <authorList>
            <person name="Kono N."/>
            <person name="Arakawa K."/>
        </authorList>
    </citation>
    <scope>NUCLEOTIDE SEQUENCE [LARGE SCALE GENOMIC DNA]</scope>
</reference>